<dbReference type="InterPro" id="IPR043129">
    <property type="entry name" value="ATPase_NBD"/>
</dbReference>
<dbReference type="RefSeq" id="WP_019618636.1">
    <property type="nucleotide sequence ID" value="NZ_JBHUNE010000006.1"/>
</dbReference>
<reference evidence="3" key="1">
    <citation type="journal article" date="2019" name="Int. J. Syst. Evol. Microbiol.">
        <title>The Global Catalogue of Microorganisms (GCM) 10K type strain sequencing project: providing services to taxonomists for standard genome sequencing and annotation.</title>
        <authorList>
            <consortium name="The Broad Institute Genomics Platform"/>
            <consortium name="The Broad Institute Genome Sequencing Center for Infectious Disease"/>
            <person name="Wu L."/>
            <person name="Ma J."/>
        </authorList>
    </citation>
    <scope>NUCLEOTIDE SEQUENCE [LARGE SCALE GENOMIC DNA]</scope>
    <source>
        <strain evidence="3">TISTR 1514</strain>
    </source>
</reference>
<sequence>MTPAATTAAGPVLAIDLGGTKIEAGIVTAEGRLLADSRVRVATGRAADSPAGIAAALRAALDRVAEHPAYPRVVGAGIGAAGPVDLTAGTISPINLPGVRDFAVVEAVRGATGLADVRLRLDGTSLGLAELWQGAAVGARNAVIFVVSTGIGGCVVTDGRVVAGAQGNAGHLGQMVVDVVDPEHPERATVEGQASGMHTVAWAGANGWSGATGEELAAAHAAGDEIALAAVERSVQALGRGLASCANLLNTDLAVMGGGFAHVTDDYPARVERAARAASVNAYARELRVVRVGLGDEAPLVGAAAQLLRPDLLE</sequence>
<dbReference type="PANTHER" id="PTHR18964">
    <property type="entry name" value="ROK (REPRESSOR, ORF, KINASE) FAMILY"/>
    <property type="match status" value="1"/>
</dbReference>
<evidence type="ECO:0000313" key="3">
    <source>
        <dbReference type="Proteomes" id="UP001597492"/>
    </source>
</evidence>
<accession>A0ABW5V041</accession>
<protein>
    <submittedName>
        <fullName evidence="2">ROK family protein</fullName>
    </submittedName>
</protein>
<dbReference type="Proteomes" id="UP001597492">
    <property type="component" value="Unassembled WGS sequence"/>
</dbReference>
<proteinExistence type="inferred from homology"/>
<organism evidence="2 3">
    <name type="scientific">Gulosibacter faecalis</name>
    <dbReference type="NCBI Taxonomy" id="272240"/>
    <lineage>
        <taxon>Bacteria</taxon>
        <taxon>Bacillati</taxon>
        <taxon>Actinomycetota</taxon>
        <taxon>Actinomycetes</taxon>
        <taxon>Micrococcales</taxon>
        <taxon>Microbacteriaceae</taxon>
        <taxon>Gulosibacter</taxon>
    </lineage>
</organism>
<comment type="similarity">
    <text evidence="1">Belongs to the ROK (NagC/XylR) family.</text>
</comment>
<evidence type="ECO:0000313" key="2">
    <source>
        <dbReference type="EMBL" id="MFD2758184.1"/>
    </source>
</evidence>
<name>A0ABW5V041_9MICO</name>
<evidence type="ECO:0000256" key="1">
    <source>
        <dbReference type="ARBA" id="ARBA00006479"/>
    </source>
</evidence>
<dbReference type="Pfam" id="PF00480">
    <property type="entry name" value="ROK"/>
    <property type="match status" value="1"/>
</dbReference>
<dbReference type="InterPro" id="IPR000600">
    <property type="entry name" value="ROK"/>
</dbReference>
<gene>
    <name evidence="2" type="ORF">ACFSW7_07310</name>
</gene>
<dbReference type="EMBL" id="JBHUNE010000006">
    <property type="protein sequence ID" value="MFD2758184.1"/>
    <property type="molecule type" value="Genomic_DNA"/>
</dbReference>
<dbReference type="Gene3D" id="3.30.420.40">
    <property type="match status" value="2"/>
</dbReference>
<keyword evidence="3" id="KW-1185">Reference proteome</keyword>
<dbReference type="SUPFAM" id="SSF53067">
    <property type="entry name" value="Actin-like ATPase domain"/>
    <property type="match status" value="1"/>
</dbReference>
<comment type="caution">
    <text evidence="2">The sequence shown here is derived from an EMBL/GenBank/DDBJ whole genome shotgun (WGS) entry which is preliminary data.</text>
</comment>
<dbReference type="PANTHER" id="PTHR18964:SF169">
    <property type="entry name" value="N-ACETYLMANNOSAMINE KINASE"/>
    <property type="match status" value="1"/>
</dbReference>